<accession>A0A9Q3KUX8</accession>
<evidence type="ECO:0008006" key="3">
    <source>
        <dbReference type="Google" id="ProtNLM"/>
    </source>
</evidence>
<organism evidence="1 2">
    <name type="scientific">Austropuccinia psidii MF-1</name>
    <dbReference type="NCBI Taxonomy" id="1389203"/>
    <lineage>
        <taxon>Eukaryota</taxon>
        <taxon>Fungi</taxon>
        <taxon>Dikarya</taxon>
        <taxon>Basidiomycota</taxon>
        <taxon>Pucciniomycotina</taxon>
        <taxon>Pucciniomycetes</taxon>
        <taxon>Pucciniales</taxon>
        <taxon>Sphaerophragmiaceae</taxon>
        <taxon>Austropuccinia</taxon>
    </lineage>
</organism>
<evidence type="ECO:0000313" key="2">
    <source>
        <dbReference type="Proteomes" id="UP000765509"/>
    </source>
</evidence>
<protein>
    <recommendedName>
        <fullName evidence="3">Transposase Tc1-like domain-containing protein</fullName>
    </recommendedName>
</protein>
<dbReference type="SUPFAM" id="SSF46689">
    <property type="entry name" value="Homeodomain-like"/>
    <property type="match status" value="1"/>
</dbReference>
<sequence>MDMRAARAASNARLSFLFPVMSTPPTLYECIKTPPRRLVCPNLDNANLISSPPDTMPYLNAETCGWIVGMRQASLPFQAISDLAGVPLTMVYETMKKYKHFGTVQTEKKTRHPPITTTQDRQELDRIITRGRCLTVAQVTDLLTHQVSTRTIQHKIHKLGKQSRIAPQKPYLRRLAFAHAHCHWTINNWAWVIWMDESTFKLGKKVDWVCAWQTPQEKWQLENHVVNHSSGRQTLIVWGAFCTAMQAPLVFLNG</sequence>
<dbReference type="InterPro" id="IPR036397">
    <property type="entry name" value="RNaseH_sf"/>
</dbReference>
<dbReference type="OrthoDB" id="5865009at2759"/>
<evidence type="ECO:0000313" key="1">
    <source>
        <dbReference type="EMBL" id="MBW0586646.1"/>
    </source>
</evidence>
<name>A0A9Q3KUX8_9BASI</name>
<dbReference type="AlphaFoldDB" id="A0A9Q3KUX8"/>
<dbReference type="InterPro" id="IPR009057">
    <property type="entry name" value="Homeodomain-like_sf"/>
</dbReference>
<dbReference type="Proteomes" id="UP000765509">
    <property type="component" value="Unassembled WGS sequence"/>
</dbReference>
<reference evidence="1" key="1">
    <citation type="submission" date="2021-03" db="EMBL/GenBank/DDBJ databases">
        <title>Draft genome sequence of rust myrtle Austropuccinia psidii MF-1, a brazilian biotype.</title>
        <authorList>
            <person name="Quecine M.C."/>
            <person name="Pachon D.M.R."/>
            <person name="Bonatelli M.L."/>
            <person name="Correr F.H."/>
            <person name="Franceschini L.M."/>
            <person name="Leite T.F."/>
            <person name="Margarido G.R.A."/>
            <person name="Almeida C.A."/>
            <person name="Ferrarezi J.A."/>
            <person name="Labate C.A."/>
        </authorList>
    </citation>
    <scope>NUCLEOTIDE SEQUENCE</scope>
    <source>
        <strain evidence="1">MF-1</strain>
    </source>
</reference>
<gene>
    <name evidence="1" type="ORF">O181_126361</name>
</gene>
<keyword evidence="2" id="KW-1185">Reference proteome</keyword>
<comment type="caution">
    <text evidence="1">The sequence shown here is derived from an EMBL/GenBank/DDBJ whole genome shotgun (WGS) entry which is preliminary data.</text>
</comment>
<dbReference type="GO" id="GO:0003676">
    <property type="term" value="F:nucleic acid binding"/>
    <property type="evidence" value="ECO:0007669"/>
    <property type="project" value="InterPro"/>
</dbReference>
<dbReference type="Gene3D" id="3.30.420.10">
    <property type="entry name" value="Ribonuclease H-like superfamily/Ribonuclease H"/>
    <property type="match status" value="1"/>
</dbReference>
<dbReference type="EMBL" id="AVOT02124498">
    <property type="protein sequence ID" value="MBW0586646.1"/>
    <property type="molecule type" value="Genomic_DNA"/>
</dbReference>
<proteinExistence type="predicted"/>